<protein>
    <submittedName>
        <fullName evidence="2">Uncharacterized protein</fullName>
    </submittedName>
</protein>
<feature type="region of interest" description="Disordered" evidence="1">
    <location>
        <begin position="159"/>
        <end position="183"/>
    </location>
</feature>
<evidence type="ECO:0000313" key="2">
    <source>
        <dbReference type="EMBL" id="QIN78353.1"/>
    </source>
</evidence>
<feature type="region of interest" description="Disordered" evidence="1">
    <location>
        <begin position="88"/>
        <end position="112"/>
    </location>
</feature>
<feature type="compositionally biased region" description="Basic and acidic residues" evidence="1">
    <location>
        <begin position="103"/>
        <end position="112"/>
    </location>
</feature>
<proteinExistence type="predicted"/>
<reference evidence="2 3" key="1">
    <citation type="submission" date="2019-10" db="EMBL/GenBank/DDBJ databases">
        <title>Rubrobacter sp nov SCSIO 52915 isolated from a deep-sea sediment in the South China Sea.</title>
        <authorList>
            <person name="Chen R.W."/>
        </authorList>
    </citation>
    <scope>NUCLEOTIDE SEQUENCE [LARGE SCALE GENOMIC DNA]</scope>
    <source>
        <strain evidence="2 3">SCSIO 52915</strain>
    </source>
</reference>
<sequence>MRPPTERQAVLAARQLHYHRARLGWLKNRMRENEATLSLYLAGLETRAAILPGGYQISGEHASPDHGVAIEKLAPSASYEQLSFHVGDGETAHEAPSGVLPDGGERQRAAEGEGRLTYAERGCVRCFDGVVHVGGPAEVRTAPCPDCCGTGKVLSYLYPRPKGRRGPWPPEEPAQRRRPGDTR</sequence>
<evidence type="ECO:0000313" key="3">
    <source>
        <dbReference type="Proteomes" id="UP000502706"/>
    </source>
</evidence>
<feature type="compositionally biased region" description="Basic and acidic residues" evidence="1">
    <location>
        <begin position="173"/>
        <end position="183"/>
    </location>
</feature>
<dbReference type="Proteomes" id="UP000502706">
    <property type="component" value="Chromosome"/>
</dbReference>
<organism evidence="2 3">
    <name type="scientific">Rubrobacter marinus</name>
    <dbReference type="NCBI Taxonomy" id="2653852"/>
    <lineage>
        <taxon>Bacteria</taxon>
        <taxon>Bacillati</taxon>
        <taxon>Actinomycetota</taxon>
        <taxon>Rubrobacteria</taxon>
        <taxon>Rubrobacterales</taxon>
        <taxon>Rubrobacteraceae</taxon>
        <taxon>Rubrobacter</taxon>
    </lineage>
</organism>
<keyword evidence="3" id="KW-1185">Reference proteome</keyword>
<evidence type="ECO:0000256" key="1">
    <source>
        <dbReference type="SAM" id="MobiDB-lite"/>
    </source>
</evidence>
<name>A0A6G8PVZ0_9ACTN</name>
<accession>A0A6G8PVZ0</accession>
<dbReference type="RefSeq" id="WP_166396028.1">
    <property type="nucleotide sequence ID" value="NZ_CP045121.1"/>
</dbReference>
<dbReference type="KEGG" id="rmar:GBA65_07270"/>
<dbReference type="AlphaFoldDB" id="A0A6G8PVZ0"/>
<gene>
    <name evidence="2" type="ORF">GBA65_07270</name>
</gene>
<dbReference type="EMBL" id="CP045121">
    <property type="protein sequence ID" value="QIN78353.1"/>
    <property type="molecule type" value="Genomic_DNA"/>
</dbReference>